<dbReference type="SUPFAM" id="SSF75011">
    <property type="entry name" value="3-carboxy-cis,cis-mucoante lactonizing enzyme"/>
    <property type="match status" value="1"/>
</dbReference>
<accession>A0A8S3T5V2</accession>
<dbReference type="InterPro" id="IPR011042">
    <property type="entry name" value="6-blade_b-propeller_TolB-like"/>
</dbReference>
<comment type="caution">
    <text evidence="1">The sequence shown here is derived from an EMBL/GenBank/DDBJ whole genome shotgun (WGS) entry which is preliminary data.</text>
</comment>
<protein>
    <recommendedName>
        <fullName evidence="3">SMP-30/Gluconolactonase/LRE-like region domain-containing protein</fullName>
    </recommendedName>
</protein>
<dbReference type="Proteomes" id="UP000683360">
    <property type="component" value="Unassembled WGS sequence"/>
</dbReference>
<dbReference type="OrthoDB" id="6119439at2759"/>
<evidence type="ECO:0000313" key="1">
    <source>
        <dbReference type="EMBL" id="CAG2228828.1"/>
    </source>
</evidence>
<dbReference type="EMBL" id="CAJPWZ010002007">
    <property type="protein sequence ID" value="CAG2228828.1"/>
    <property type="molecule type" value="Genomic_DNA"/>
</dbReference>
<proteinExistence type="predicted"/>
<keyword evidence="2" id="KW-1185">Reference proteome</keyword>
<name>A0A8S3T5V2_MYTED</name>
<evidence type="ECO:0008006" key="3">
    <source>
        <dbReference type="Google" id="ProtNLM"/>
    </source>
</evidence>
<dbReference type="AlphaFoldDB" id="A0A8S3T5V2"/>
<evidence type="ECO:0000313" key="2">
    <source>
        <dbReference type="Proteomes" id="UP000683360"/>
    </source>
</evidence>
<dbReference type="Gene3D" id="2.120.10.30">
    <property type="entry name" value="TolB, C-terminal domain"/>
    <property type="match status" value="1"/>
</dbReference>
<gene>
    <name evidence="1" type="ORF">MEDL_41754</name>
</gene>
<sequence length="463" mass="50810">MKDLIKNIKSVSVVFSPSSPITDFIKNAQTFGRIKVDTSSVSSLSGHLEILADKVDFRTGNINILQVIDVCNGAGTTSGIFIQNLLLFTIREKNKVVKYNSDGQSLLSELVLTIAPEDISAVTQFKVAVSSNGQGVCVVDSDKMTLLQTLNLPGIPVYGISFVNEELFITCHGSTLTWINLSSGQTINQKTTRGQSYFVLSLSQTDYMYADSRTSVDYVVGNTKKFTYTNSEFDYPRGIGIDCMGNLYIATYGSRNIHQITNGGELIRKIPASTVGIENPWTIRFAPGSNKFIVTCNSSGKAALCEIVSNLLSELALPYAPEDIAVVTQFKVAVSSNRQGVCVVDSDMKILLQTLNLPGIPVCGISFVNEELFITCHGSTLTWINLSSGQTINQKTTRGDSFFVSSLSQTDYMYPEIADITPSVNYAVGNTKKFTYTNSEFYNPRLFGQFYTLQHIVLETFTK</sequence>
<organism evidence="1 2">
    <name type="scientific">Mytilus edulis</name>
    <name type="common">Blue mussel</name>
    <dbReference type="NCBI Taxonomy" id="6550"/>
    <lineage>
        <taxon>Eukaryota</taxon>
        <taxon>Metazoa</taxon>
        <taxon>Spiralia</taxon>
        <taxon>Lophotrochozoa</taxon>
        <taxon>Mollusca</taxon>
        <taxon>Bivalvia</taxon>
        <taxon>Autobranchia</taxon>
        <taxon>Pteriomorphia</taxon>
        <taxon>Mytilida</taxon>
        <taxon>Mytiloidea</taxon>
        <taxon>Mytilidae</taxon>
        <taxon>Mytilinae</taxon>
        <taxon>Mytilus</taxon>
    </lineage>
</organism>
<reference evidence="1" key="1">
    <citation type="submission" date="2021-03" db="EMBL/GenBank/DDBJ databases">
        <authorList>
            <person name="Bekaert M."/>
        </authorList>
    </citation>
    <scope>NUCLEOTIDE SEQUENCE</scope>
</reference>